<gene>
    <name evidence="3" type="ORF">IEQ34_019239</name>
</gene>
<feature type="domain" description="Alginate lyase 2" evidence="2">
    <location>
        <begin position="424"/>
        <end position="595"/>
    </location>
</feature>
<keyword evidence="4" id="KW-1185">Reference proteome</keyword>
<name>A0AAV7G840_DENCH</name>
<proteinExistence type="predicted"/>
<dbReference type="Pfam" id="PF08787">
    <property type="entry name" value="Alginate_lyase2"/>
    <property type="match status" value="3"/>
</dbReference>
<feature type="chain" id="PRO_5043518473" description="Alginate lyase 2 domain-containing protein" evidence="1">
    <location>
        <begin position="26"/>
        <end position="599"/>
    </location>
</feature>
<accession>A0AAV7G840</accession>
<dbReference type="InterPro" id="IPR013320">
    <property type="entry name" value="ConA-like_dom_sf"/>
</dbReference>
<dbReference type="SUPFAM" id="SSF49899">
    <property type="entry name" value="Concanavalin A-like lectins/glucanases"/>
    <property type="match status" value="3"/>
</dbReference>
<dbReference type="Gene3D" id="2.60.120.200">
    <property type="match status" value="2"/>
</dbReference>
<protein>
    <recommendedName>
        <fullName evidence="2">Alginate lyase 2 domain-containing protein</fullName>
    </recommendedName>
</protein>
<organism evidence="3 4">
    <name type="scientific">Dendrobium chrysotoxum</name>
    <name type="common">Orchid</name>
    <dbReference type="NCBI Taxonomy" id="161865"/>
    <lineage>
        <taxon>Eukaryota</taxon>
        <taxon>Viridiplantae</taxon>
        <taxon>Streptophyta</taxon>
        <taxon>Embryophyta</taxon>
        <taxon>Tracheophyta</taxon>
        <taxon>Spermatophyta</taxon>
        <taxon>Magnoliopsida</taxon>
        <taxon>Liliopsida</taxon>
        <taxon>Asparagales</taxon>
        <taxon>Orchidaceae</taxon>
        <taxon>Epidendroideae</taxon>
        <taxon>Malaxideae</taxon>
        <taxon>Dendrobiinae</taxon>
        <taxon>Dendrobium</taxon>
    </lineage>
</organism>
<reference evidence="3 4" key="1">
    <citation type="journal article" date="2021" name="Hortic Res">
        <title>Chromosome-scale assembly of the Dendrobium chrysotoxum genome enhances the understanding of orchid evolution.</title>
        <authorList>
            <person name="Zhang Y."/>
            <person name="Zhang G.Q."/>
            <person name="Zhang D."/>
            <person name="Liu X.D."/>
            <person name="Xu X.Y."/>
            <person name="Sun W.H."/>
            <person name="Yu X."/>
            <person name="Zhu X."/>
            <person name="Wang Z.W."/>
            <person name="Zhao X."/>
            <person name="Zhong W.Y."/>
            <person name="Chen H."/>
            <person name="Yin W.L."/>
            <person name="Huang T."/>
            <person name="Niu S.C."/>
            <person name="Liu Z.J."/>
        </authorList>
    </citation>
    <scope>NUCLEOTIDE SEQUENCE [LARGE SCALE GENOMIC DNA]</scope>
    <source>
        <strain evidence="3">Lindl</strain>
    </source>
</reference>
<evidence type="ECO:0000313" key="4">
    <source>
        <dbReference type="Proteomes" id="UP000775213"/>
    </source>
</evidence>
<dbReference type="PANTHER" id="PTHR33681">
    <property type="entry name" value="BINDING PROTEIN, PUTATIVE, EXPRESSED-RELATED"/>
    <property type="match status" value="1"/>
</dbReference>
<comment type="caution">
    <text evidence="3">The sequence shown here is derived from an EMBL/GenBank/DDBJ whole genome shotgun (WGS) entry which is preliminary data.</text>
</comment>
<sequence>MASPVWSLLLAFLSLVKDLFLFCNADPTDGFILQPLTTSNLELQKPYNIPLAERYRYANGVRRMWVYSTDKPFKAGSPTGPRTEIRIKGYDYSSGIWQFEGYVFVPSGTSGTSIMQVHRSDGEKPATDLMLMIFNGDLRFYSGVVVESSFYDRWARMNVIHDVDANKLTTFINGVQKLKVDGKRASLFYFQHSLLFCNADPTDGFISLPLTDANIVLQKPYNIPLAERYSYANGVHRMWVYSTDKPFKAGSPTGPRTEIRIKGYDYSSGVWQFEGYVLVPSGTSGTSIMQVHRSDGEKPATDLMLMIFNGDLKFYSGVVVESSFYDIWARVNVIHDVDANKLTTFIDGVQKLEVDGKGPSDFYFKCGVYGQPHDKYPAMASPVWLFLLTFLISLSLLNESLLLCNADPIDGFTLLPLTDANIVLQKPYNIPLAERYSYANGVHRMWVYSTDKPFKAGSPTDPRTEIRIKGYDYSSGIWQFEGNVFVPSGTSGTSIMQVHRSDGEKPATDLMLMIFNGDLRFYSGVVVESSFYDRWARVNVIHDVDANKLTTFIDGVQKLEVDGKGPSDFYFKCGVYAQHDDSYYMESRWRDIKIYKKDG</sequence>
<keyword evidence="1" id="KW-0732">Signal</keyword>
<dbReference type="Proteomes" id="UP000775213">
    <property type="component" value="Unassembled WGS sequence"/>
</dbReference>
<dbReference type="AlphaFoldDB" id="A0AAV7G840"/>
<dbReference type="EMBL" id="JAGFBR010000017">
    <property type="protein sequence ID" value="KAH0451940.1"/>
    <property type="molecule type" value="Genomic_DNA"/>
</dbReference>
<evidence type="ECO:0000313" key="3">
    <source>
        <dbReference type="EMBL" id="KAH0451940.1"/>
    </source>
</evidence>
<evidence type="ECO:0000256" key="1">
    <source>
        <dbReference type="SAM" id="SignalP"/>
    </source>
</evidence>
<feature type="domain" description="Alginate lyase 2" evidence="2">
    <location>
        <begin position="39"/>
        <end position="191"/>
    </location>
</feature>
<feature type="signal peptide" evidence="1">
    <location>
        <begin position="1"/>
        <end position="25"/>
    </location>
</feature>
<evidence type="ECO:0000259" key="2">
    <source>
        <dbReference type="Pfam" id="PF08787"/>
    </source>
</evidence>
<feature type="domain" description="Alginate lyase 2" evidence="2">
    <location>
        <begin position="217"/>
        <end position="383"/>
    </location>
</feature>
<dbReference type="PANTHER" id="PTHR33681:SF11">
    <property type="entry name" value="ALGINATE LYASE"/>
    <property type="match status" value="1"/>
</dbReference>
<dbReference type="InterPro" id="IPR014895">
    <property type="entry name" value="Alginate_lyase_2"/>
</dbReference>